<dbReference type="InterPro" id="IPR042100">
    <property type="entry name" value="Bug_dom1"/>
</dbReference>
<dbReference type="AlphaFoldDB" id="A0A0U3JB78"/>
<evidence type="ECO:0000256" key="2">
    <source>
        <dbReference type="SAM" id="SignalP"/>
    </source>
</evidence>
<dbReference type="Pfam" id="PF03401">
    <property type="entry name" value="TctC"/>
    <property type="match status" value="1"/>
</dbReference>
<reference evidence="3" key="1">
    <citation type="submission" date="2015-10" db="EMBL/GenBank/DDBJ databases">
        <title>Biosynthesis of SCL-MCL polyhydroxyalkanoates by metagenomic clones in Pseudomonas putida.</title>
        <authorList>
            <person name="Cheng J."/>
            <person name="Charles T.C."/>
        </authorList>
    </citation>
    <scope>NUCLEOTIDE SEQUENCE</scope>
</reference>
<sequence length="324" mass="34393">MRSLPSRIIAFLCCAIAASASAQDFPAKPVTLVIPFAAGGPTDVVARVLAQSMSKTLGQQVIVENALGAGGTIAATKVARARPDGYTVFLHHNGMATSPSLYRKLEFNPMADYEYIGLVADVPMTLVSRKDFPANDFKELLAYVKANKDKVTLGNAGLGAVSHLCGMMFMSAIGAELTTVPYKGTAPAMQDLMGGQIDLLCDQTTQTIPPIKAERIKVYGVTSSARLATLPNVPTLAEQGLANFEVVVWHGFYAPKGTPKPVLDKLNAALQAALKDPVVVAKFAELSAFPVPPDQATPEALRVHLKKEIDKYGPVIKKAGVFAD</sequence>
<dbReference type="SUPFAM" id="SSF53850">
    <property type="entry name" value="Periplasmic binding protein-like II"/>
    <property type="match status" value="1"/>
</dbReference>
<dbReference type="PIRSF" id="PIRSF017082">
    <property type="entry name" value="YflP"/>
    <property type="match status" value="1"/>
</dbReference>
<dbReference type="PANTHER" id="PTHR42928:SF5">
    <property type="entry name" value="BLR1237 PROTEIN"/>
    <property type="match status" value="1"/>
</dbReference>
<feature type="signal peptide" evidence="2">
    <location>
        <begin position="1"/>
        <end position="22"/>
    </location>
</feature>
<proteinExistence type="inferred from homology"/>
<feature type="chain" id="PRO_5006840284" description="ABC transporter substrate-binding protein" evidence="2">
    <location>
        <begin position="23"/>
        <end position="324"/>
    </location>
</feature>
<dbReference type="EMBL" id="KT944257">
    <property type="protein sequence ID" value="ALV86316.1"/>
    <property type="molecule type" value="Genomic_DNA"/>
</dbReference>
<dbReference type="CDD" id="cd13576">
    <property type="entry name" value="PBP2_BugD_Asp"/>
    <property type="match status" value="1"/>
</dbReference>
<evidence type="ECO:0008006" key="4">
    <source>
        <dbReference type="Google" id="ProtNLM"/>
    </source>
</evidence>
<keyword evidence="2" id="KW-0732">Signal</keyword>
<dbReference type="Gene3D" id="3.40.190.150">
    <property type="entry name" value="Bordetella uptake gene, domain 1"/>
    <property type="match status" value="1"/>
</dbReference>
<dbReference type="InterPro" id="IPR005064">
    <property type="entry name" value="BUG"/>
</dbReference>
<dbReference type="PANTHER" id="PTHR42928">
    <property type="entry name" value="TRICARBOXYLATE-BINDING PROTEIN"/>
    <property type="match status" value="1"/>
</dbReference>
<organism evidence="3">
    <name type="scientific">uncultured bacterium 5</name>
    <dbReference type="NCBI Taxonomy" id="1748277"/>
    <lineage>
        <taxon>Bacteria</taxon>
        <taxon>environmental samples</taxon>
    </lineage>
</organism>
<evidence type="ECO:0000256" key="1">
    <source>
        <dbReference type="ARBA" id="ARBA00006987"/>
    </source>
</evidence>
<dbReference type="Gene3D" id="3.40.190.10">
    <property type="entry name" value="Periplasmic binding protein-like II"/>
    <property type="match status" value="1"/>
</dbReference>
<protein>
    <recommendedName>
        <fullName evidence="4">ABC transporter substrate-binding protein</fullName>
    </recommendedName>
</protein>
<accession>A0A0U3JB78</accession>
<evidence type="ECO:0000313" key="3">
    <source>
        <dbReference type="EMBL" id="ALV86316.1"/>
    </source>
</evidence>
<name>A0A0U3JB78_9BACT</name>
<comment type="similarity">
    <text evidence="1">Belongs to the UPF0065 (bug) family.</text>
</comment>